<dbReference type="Proteomes" id="UP001175147">
    <property type="component" value="Unassembled WGS sequence"/>
</dbReference>
<evidence type="ECO:0000256" key="3">
    <source>
        <dbReference type="ARBA" id="ARBA00022500"/>
    </source>
</evidence>
<dbReference type="InterPro" id="IPR051310">
    <property type="entry name" value="MCP_chemotaxis"/>
</dbReference>
<dbReference type="PANTHER" id="PTHR43531:SF11">
    <property type="entry name" value="METHYL-ACCEPTING CHEMOTAXIS PROTEIN 3"/>
    <property type="match status" value="1"/>
</dbReference>
<comment type="subcellular location">
    <subcellularLocation>
        <location evidence="1">Cell membrane</location>
        <topology evidence="1">Multi-pass membrane protein</topology>
    </subcellularLocation>
</comment>
<evidence type="ECO:0000256" key="1">
    <source>
        <dbReference type="ARBA" id="ARBA00004651"/>
    </source>
</evidence>
<accession>A0ABT8YX90</accession>
<sequence length="645" mass="72084">MFKKVGLQFQITISILIPIILIIILANGFITIYSGNISKRLSYKVLEETSLKEANSIKYTINNNLYNVMGLKINIENIYNRGIRERETYKQLTSVFFSSLPDDINGLSIAFEPNALDNDSDYTNSEYRAANGRFNYYISRNGEAYLSIDTFNVDYYTEPKRTGDIYVSGVYNSTVNVGTVLFTLCIPIKPHNKFIGVIYVDIFVDSVTSLIKDIAPFEGTLIMLYDQNGYLVYDTLNKNDISKNIYEVYPHYKRYNIFENIQSGKFSIIEAYGESGKKHFTYAFTPIEISKGVYWGLELAAPKDIILKDSIIMRNSLIVILALIIIIFAVFIPFIIKKKVSDIINSLARDILDMSNGDLTVSMPKGFDKRKDEWGDIARGWDKSMNNFNKIIHTVKNSAEQVSTAANEVLAGNNDLSERTESQASSLEETAASMNEMASAIKESAENVASSTAMVSEAKDHLNKAGEIVEDSVSKMDDVYEASNKIMDITKLIENIAFQTNILALNASVEAARAGEQGRGFAVVASEVRNLAQNTQESVKNITSLINDSNEKIHLAAESVKESKDIFMEISEKMDNASSLMERINTAAQEQERGIEQINIAINNMDAALQKNASLVTEATSASESLLNEANELIKSIEYFKLKNN</sequence>
<dbReference type="Gene3D" id="1.10.287.950">
    <property type="entry name" value="Methyl-accepting chemotaxis protein"/>
    <property type="match status" value="1"/>
</dbReference>
<dbReference type="InterPro" id="IPR033479">
    <property type="entry name" value="dCache_1"/>
</dbReference>
<keyword evidence="12" id="KW-1185">Reference proteome</keyword>
<feature type="transmembrane region" description="Helical" evidence="9">
    <location>
        <begin position="12"/>
        <end position="34"/>
    </location>
</feature>
<evidence type="ECO:0000256" key="7">
    <source>
        <dbReference type="ARBA" id="ARBA00029447"/>
    </source>
</evidence>
<dbReference type="PROSITE" id="PS50111">
    <property type="entry name" value="CHEMOTAXIS_TRANSDUC_2"/>
    <property type="match status" value="1"/>
</dbReference>
<dbReference type="Pfam" id="PF00015">
    <property type="entry name" value="MCPsignal"/>
    <property type="match status" value="1"/>
</dbReference>
<evidence type="ECO:0000256" key="9">
    <source>
        <dbReference type="SAM" id="Phobius"/>
    </source>
</evidence>
<evidence type="ECO:0000256" key="4">
    <source>
        <dbReference type="ARBA" id="ARBA00022692"/>
    </source>
</evidence>
<dbReference type="SMART" id="SM00283">
    <property type="entry name" value="MA"/>
    <property type="match status" value="1"/>
</dbReference>
<dbReference type="Gene3D" id="3.30.450.20">
    <property type="entry name" value="PAS domain"/>
    <property type="match status" value="2"/>
</dbReference>
<keyword evidence="5 9" id="KW-1133">Transmembrane helix</keyword>
<reference evidence="11" key="1">
    <citation type="submission" date="2023-07" db="EMBL/GenBank/DDBJ databases">
        <title>Mucosal microbiota of week-old chicken and adult hens.</title>
        <authorList>
            <person name="Volf J."/>
            <person name="Karasova D."/>
            <person name="Crhanova M."/>
            <person name="Faldynova M."/>
            <person name="Prikrylova H."/>
            <person name="Zeman M."/>
            <person name="Babak V."/>
            <person name="Rajova J."/>
            <person name="Rychlik I."/>
        </authorList>
    </citation>
    <scope>NUCLEOTIDE SEQUENCE</scope>
    <source>
        <strain evidence="11">ET902</strain>
    </source>
</reference>
<organism evidence="11 12">
    <name type="scientific">Brachyspira innocens</name>
    <dbReference type="NCBI Taxonomy" id="13264"/>
    <lineage>
        <taxon>Bacteria</taxon>
        <taxon>Pseudomonadati</taxon>
        <taxon>Spirochaetota</taxon>
        <taxon>Spirochaetia</taxon>
        <taxon>Brachyspirales</taxon>
        <taxon>Brachyspiraceae</taxon>
        <taxon>Brachyspira</taxon>
    </lineage>
</organism>
<dbReference type="CDD" id="cd12913">
    <property type="entry name" value="PDC1_MCP_like"/>
    <property type="match status" value="1"/>
</dbReference>
<dbReference type="RefSeq" id="WP_304385785.1">
    <property type="nucleotide sequence ID" value="NZ_JAUPBL010000080.1"/>
</dbReference>
<dbReference type="EMBL" id="JAUPBM010000027">
    <property type="protein sequence ID" value="MDO7019847.1"/>
    <property type="molecule type" value="Genomic_DNA"/>
</dbReference>
<evidence type="ECO:0000256" key="5">
    <source>
        <dbReference type="ARBA" id="ARBA00022989"/>
    </source>
</evidence>
<comment type="similarity">
    <text evidence="7">Belongs to the methyl-accepting chemotaxis (MCP) protein family.</text>
</comment>
<dbReference type="CDD" id="cd11386">
    <property type="entry name" value="MCP_signal"/>
    <property type="match status" value="1"/>
</dbReference>
<dbReference type="InterPro" id="IPR004089">
    <property type="entry name" value="MCPsignal_dom"/>
</dbReference>
<keyword evidence="6 9" id="KW-0472">Membrane</keyword>
<keyword evidence="2" id="KW-1003">Cell membrane</keyword>
<evidence type="ECO:0000256" key="8">
    <source>
        <dbReference type="PROSITE-ProRule" id="PRU00284"/>
    </source>
</evidence>
<keyword evidence="3" id="KW-0145">Chemotaxis</keyword>
<dbReference type="PANTHER" id="PTHR43531">
    <property type="entry name" value="PROTEIN ICFG"/>
    <property type="match status" value="1"/>
</dbReference>
<protein>
    <submittedName>
        <fullName evidence="11">Methyl-accepting chemotaxis protein</fullName>
    </submittedName>
</protein>
<gene>
    <name evidence="11" type="ORF">Q5M86_03555</name>
</gene>
<comment type="caution">
    <text evidence="11">The sequence shown here is derived from an EMBL/GenBank/DDBJ whole genome shotgun (WGS) entry which is preliminary data.</text>
</comment>
<evidence type="ECO:0000313" key="11">
    <source>
        <dbReference type="EMBL" id="MDO7019847.1"/>
    </source>
</evidence>
<dbReference type="SUPFAM" id="SSF58104">
    <property type="entry name" value="Methyl-accepting chemotaxis protein (MCP) signaling domain"/>
    <property type="match status" value="1"/>
</dbReference>
<feature type="domain" description="Methyl-accepting transducer" evidence="10">
    <location>
        <begin position="398"/>
        <end position="627"/>
    </location>
</feature>
<evidence type="ECO:0000256" key="6">
    <source>
        <dbReference type="ARBA" id="ARBA00023136"/>
    </source>
</evidence>
<proteinExistence type="inferred from homology"/>
<dbReference type="InterPro" id="IPR004090">
    <property type="entry name" value="Chemotax_Me-accpt_rcpt"/>
</dbReference>
<evidence type="ECO:0000313" key="12">
    <source>
        <dbReference type="Proteomes" id="UP001175147"/>
    </source>
</evidence>
<dbReference type="PRINTS" id="PR00260">
    <property type="entry name" value="CHEMTRNSDUCR"/>
</dbReference>
<feature type="transmembrane region" description="Helical" evidence="9">
    <location>
        <begin position="317"/>
        <end position="336"/>
    </location>
</feature>
<name>A0ABT8YX90_9SPIR</name>
<evidence type="ECO:0000256" key="2">
    <source>
        <dbReference type="ARBA" id="ARBA00022475"/>
    </source>
</evidence>
<keyword evidence="4 9" id="KW-0812">Transmembrane</keyword>
<evidence type="ECO:0000259" key="10">
    <source>
        <dbReference type="PROSITE" id="PS50111"/>
    </source>
</evidence>
<keyword evidence="8" id="KW-0807">Transducer</keyword>
<dbReference type="Pfam" id="PF02743">
    <property type="entry name" value="dCache_1"/>
    <property type="match status" value="1"/>
</dbReference>